<evidence type="ECO:0000256" key="1">
    <source>
        <dbReference type="SAM" id="MobiDB-lite"/>
    </source>
</evidence>
<keyword evidence="4" id="KW-1185">Reference proteome</keyword>
<dbReference type="OrthoDB" id="342056at2157"/>
<protein>
    <submittedName>
        <fullName evidence="3">Uncharacterized protein</fullName>
    </submittedName>
</protein>
<sequence length="131" mass="14327">MDHTSPFRVEWVDPQLAPVLLGIIVLAALGTAVLFACGLVAYSRRRSIRYLLVTVVLGLLVVRSVVGLGTVFGVVPMTFHHLLEHGVDFTIAVLILYAVYRTGSDGSTDPESEPEADTEEEPSERRFETDA</sequence>
<proteinExistence type="predicted"/>
<feature type="transmembrane region" description="Helical" evidence="2">
    <location>
        <begin position="50"/>
        <end position="75"/>
    </location>
</feature>
<name>M0LP91_9EURY</name>
<keyword evidence="2" id="KW-0472">Membrane</keyword>
<evidence type="ECO:0000256" key="2">
    <source>
        <dbReference type="SAM" id="Phobius"/>
    </source>
</evidence>
<keyword evidence="2" id="KW-1133">Transmembrane helix</keyword>
<dbReference type="PATRIC" id="fig|1227454.3.peg.2592"/>
<dbReference type="AlphaFoldDB" id="M0LP91"/>
<feature type="region of interest" description="Disordered" evidence="1">
    <location>
        <begin position="104"/>
        <end position="131"/>
    </location>
</feature>
<evidence type="ECO:0000313" key="4">
    <source>
        <dbReference type="Proteomes" id="UP000011607"/>
    </source>
</evidence>
<feature type="compositionally biased region" description="Acidic residues" evidence="1">
    <location>
        <begin position="108"/>
        <end position="122"/>
    </location>
</feature>
<dbReference type="eggNOG" id="arCOG06190">
    <property type="taxonomic scope" value="Archaea"/>
</dbReference>
<dbReference type="Proteomes" id="UP000011607">
    <property type="component" value="Unassembled WGS sequence"/>
</dbReference>
<dbReference type="EMBL" id="AOMA01000125">
    <property type="protein sequence ID" value="EMA35316.1"/>
    <property type="molecule type" value="Genomic_DNA"/>
</dbReference>
<dbReference type="Pfam" id="PF24283">
    <property type="entry name" value="DUF7471"/>
    <property type="match status" value="1"/>
</dbReference>
<dbReference type="InterPro" id="IPR055894">
    <property type="entry name" value="DUF7471"/>
</dbReference>
<feature type="transmembrane region" description="Helical" evidence="2">
    <location>
        <begin position="20"/>
        <end position="43"/>
    </location>
</feature>
<organism evidence="3 4">
    <name type="scientific">Halobiforma nitratireducens JCM 10879</name>
    <dbReference type="NCBI Taxonomy" id="1227454"/>
    <lineage>
        <taxon>Archaea</taxon>
        <taxon>Methanobacteriati</taxon>
        <taxon>Methanobacteriota</taxon>
        <taxon>Stenosarchaea group</taxon>
        <taxon>Halobacteria</taxon>
        <taxon>Halobacteriales</taxon>
        <taxon>Natrialbaceae</taxon>
        <taxon>Halobiforma</taxon>
    </lineage>
</organism>
<dbReference type="RefSeq" id="WP_006673439.1">
    <property type="nucleotide sequence ID" value="NZ_AOMA01000125.1"/>
</dbReference>
<evidence type="ECO:0000313" key="3">
    <source>
        <dbReference type="EMBL" id="EMA35316.1"/>
    </source>
</evidence>
<comment type="caution">
    <text evidence="3">The sequence shown here is derived from an EMBL/GenBank/DDBJ whole genome shotgun (WGS) entry which is preliminary data.</text>
</comment>
<feature type="transmembrane region" description="Helical" evidence="2">
    <location>
        <begin position="81"/>
        <end position="100"/>
    </location>
</feature>
<accession>M0LP91</accession>
<gene>
    <name evidence="3" type="ORF">C446_12669</name>
</gene>
<keyword evidence="2" id="KW-0812">Transmembrane</keyword>
<reference evidence="3 4" key="1">
    <citation type="journal article" date="2014" name="PLoS Genet.">
        <title>Phylogenetically driven sequencing of extremely halophilic archaea reveals strategies for static and dynamic osmo-response.</title>
        <authorList>
            <person name="Becker E.A."/>
            <person name="Seitzer P.M."/>
            <person name="Tritt A."/>
            <person name="Larsen D."/>
            <person name="Krusor M."/>
            <person name="Yao A.I."/>
            <person name="Wu D."/>
            <person name="Madern D."/>
            <person name="Eisen J.A."/>
            <person name="Darling A.E."/>
            <person name="Facciotti M.T."/>
        </authorList>
    </citation>
    <scope>NUCLEOTIDE SEQUENCE [LARGE SCALE GENOMIC DNA]</scope>
    <source>
        <strain evidence="3 4">JCM 10879</strain>
    </source>
</reference>